<dbReference type="EMBL" id="LDJK01000055">
    <property type="protein sequence ID" value="KRG73134.1"/>
    <property type="molecule type" value="Genomic_DNA"/>
</dbReference>
<comment type="caution">
    <text evidence="2">The sequence shown here is derived from an EMBL/GenBank/DDBJ whole genome shotgun (WGS) entry which is preliminary data.</text>
</comment>
<dbReference type="InterPro" id="IPR022272">
    <property type="entry name" value="Lipocalin_CS"/>
</dbReference>
<protein>
    <submittedName>
        <fullName evidence="2">Membrane protein</fullName>
    </submittedName>
</protein>
<proteinExistence type="predicted"/>
<dbReference type="AlphaFoldDB" id="A0A0R0D465"/>
<reference evidence="2 3" key="1">
    <citation type="submission" date="2015-05" db="EMBL/GenBank/DDBJ databases">
        <title>Genome sequencing and analysis of members of genus Stenotrophomonas.</title>
        <authorList>
            <person name="Patil P.P."/>
            <person name="Midha S."/>
            <person name="Patil P.B."/>
        </authorList>
    </citation>
    <scope>NUCLEOTIDE SEQUENCE [LARGE SCALE GENOMIC DNA]</scope>
    <source>
        <strain evidence="2 3">DSM 21508</strain>
    </source>
</reference>
<evidence type="ECO:0000313" key="3">
    <source>
        <dbReference type="Proteomes" id="UP000051386"/>
    </source>
</evidence>
<accession>A0A0R0D465</accession>
<evidence type="ECO:0000313" key="2">
    <source>
        <dbReference type="EMBL" id="KRG73134.1"/>
    </source>
</evidence>
<dbReference type="InterPro" id="IPR047202">
    <property type="entry name" value="Lipocalin_Blc-like_dom"/>
</dbReference>
<dbReference type="PATRIC" id="fig|517011.3.peg.2343"/>
<sequence length="204" mass="23216">MPSIRPLCAVLLTTLIVGPGCAMFRSSAASAPEPVAVAEAGELGAPINLQRFMGTWYVIGRVPNFIERGHVASVNEYTLREPQKIGITYRYRDGFGEPMQEIQARASVDEDSGNHDWRTWFYRVVPTHSRVLEVAPDYSWALVGYPGREMAWIFARKPEMDNALYKQLAERLRDEYGVNTDKLKRVPQQRSQVDRLGYEVPNQR</sequence>
<dbReference type="Proteomes" id="UP000051386">
    <property type="component" value="Unassembled WGS sequence"/>
</dbReference>
<dbReference type="CDD" id="cd19438">
    <property type="entry name" value="lipocalin_Blc-like"/>
    <property type="match status" value="1"/>
</dbReference>
<evidence type="ECO:0000259" key="1">
    <source>
        <dbReference type="Pfam" id="PF08212"/>
    </source>
</evidence>
<dbReference type="Pfam" id="PF08212">
    <property type="entry name" value="Lipocalin_2"/>
    <property type="match status" value="1"/>
</dbReference>
<dbReference type="InterPro" id="IPR012674">
    <property type="entry name" value="Calycin"/>
</dbReference>
<dbReference type="PROSITE" id="PS00213">
    <property type="entry name" value="LIPOCALIN"/>
    <property type="match status" value="1"/>
</dbReference>
<name>A0A0R0D465_9GAMM</name>
<feature type="domain" description="Lipocalin/cytosolic fatty-acid binding" evidence="1">
    <location>
        <begin position="47"/>
        <end position="188"/>
    </location>
</feature>
<dbReference type="Gene3D" id="2.40.128.20">
    <property type="match status" value="1"/>
</dbReference>
<dbReference type="SUPFAM" id="SSF50814">
    <property type="entry name" value="Lipocalins"/>
    <property type="match status" value="1"/>
</dbReference>
<dbReference type="PANTHER" id="PTHR10612:SF34">
    <property type="entry name" value="APOLIPOPROTEIN D"/>
    <property type="match status" value="1"/>
</dbReference>
<gene>
    <name evidence="2" type="ORF">ABB28_12205</name>
</gene>
<keyword evidence="3" id="KW-1185">Reference proteome</keyword>
<dbReference type="PANTHER" id="PTHR10612">
    <property type="entry name" value="APOLIPOPROTEIN D"/>
    <property type="match status" value="1"/>
</dbReference>
<dbReference type="GO" id="GO:0006950">
    <property type="term" value="P:response to stress"/>
    <property type="evidence" value="ECO:0007669"/>
    <property type="project" value="UniProtKB-ARBA"/>
</dbReference>
<dbReference type="InterPro" id="IPR000566">
    <property type="entry name" value="Lipocln_cytosolic_FA-bd_dom"/>
</dbReference>
<organism evidence="2 3">
    <name type="scientific">Stenotrophomonas chelatiphaga</name>
    <dbReference type="NCBI Taxonomy" id="517011"/>
    <lineage>
        <taxon>Bacteria</taxon>
        <taxon>Pseudomonadati</taxon>
        <taxon>Pseudomonadota</taxon>
        <taxon>Gammaproteobacteria</taxon>
        <taxon>Lysobacterales</taxon>
        <taxon>Lysobacteraceae</taxon>
        <taxon>Stenotrophomonas</taxon>
    </lineage>
</organism>